<dbReference type="SUPFAM" id="SSF51726">
    <property type="entry name" value="UROD/MetE-like"/>
    <property type="match status" value="1"/>
</dbReference>
<evidence type="ECO:0000256" key="3">
    <source>
        <dbReference type="ARBA" id="ARBA00022833"/>
    </source>
</evidence>
<evidence type="ECO:0000259" key="4">
    <source>
        <dbReference type="Pfam" id="PF01717"/>
    </source>
</evidence>
<reference evidence="6" key="1">
    <citation type="journal article" date="2019" name="Int. J. Syst. Evol. Microbiol.">
        <title>The Global Catalogue of Microorganisms (GCM) 10K type strain sequencing project: providing services to taxonomists for standard genome sequencing and annotation.</title>
        <authorList>
            <consortium name="The Broad Institute Genomics Platform"/>
            <consortium name="The Broad Institute Genome Sequencing Center for Infectious Disease"/>
            <person name="Wu L."/>
            <person name="Ma J."/>
        </authorList>
    </citation>
    <scope>NUCLEOTIDE SEQUENCE [LARGE SCALE GENOMIC DNA]</scope>
    <source>
        <strain evidence="6">JCM 18014</strain>
    </source>
</reference>
<comment type="cofactor">
    <cofactor evidence="1">
        <name>Zn(2+)</name>
        <dbReference type="ChEBI" id="CHEBI:29105"/>
    </cofactor>
</comment>
<feature type="domain" description="Cobalamin-independent methionine synthase MetE C-terminal/archaeal" evidence="4">
    <location>
        <begin position="42"/>
        <end position="332"/>
    </location>
</feature>
<keyword evidence="2" id="KW-0479">Metal-binding</keyword>
<dbReference type="InterPro" id="IPR002629">
    <property type="entry name" value="Met_Synth_C/arc"/>
</dbReference>
<organism evidence="5 6">
    <name type="scientific">Erythrobacter westpacificensis</name>
    <dbReference type="NCBI Taxonomy" id="1055231"/>
    <lineage>
        <taxon>Bacteria</taxon>
        <taxon>Pseudomonadati</taxon>
        <taxon>Pseudomonadota</taxon>
        <taxon>Alphaproteobacteria</taxon>
        <taxon>Sphingomonadales</taxon>
        <taxon>Erythrobacteraceae</taxon>
        <taxon>Erythrobacter/Porphyrobacter group</taxon>
        <taxon>Erythrobacter</taxon>
    </lineage>
</organism>
<evidence type="ECO:0000313" key="5">
    <source>
        <dbReference type="EMBL" id="GAA5060524.1"/>
    </source>
</evidence>
<name>A0ABP9KKU3_9SPHN</name>
<evidence type="ECO:0000256" key="1">
    <source>
        <dbReference type="ARBA" id="ARBA00001947"/>
    </source>
</evidence>
<dbReference type="RefSeq" id="WP_346033732.1">
    <property type="nucleotide sequence ID" value="NZ_BAABHV010000021.1"/>
</dbReference>
<protein>
    <submittedName>
        <fullName evidence="5">Methionine synthase</fullName>
    </submittedName>
</protein>
<accession>A0ABP9KKU3</accession>
<dbReference type="EMBL" id="BAABHV010000021">
    <property type="protein sequence ID" value="GAA5060524.1"/>
    <property type="molecule type" value="Genomic_DNA"/>
</dbReference>
<keyword evidence="3" id="KW-0862">Zinc</keyword>
<gene>
    <name evidence="5" type="ORF">GCM10023208_29020</name>
</gene>
<dbReference type="InterPro" id="IPR038071">
    <property type="entry name" value="UROD/MetE-like_sf"/>
</dbReference>
<dbReference type="Gene3D" id="3.20.20.210">
    <property type="match status" value="1"/>
</dbReference>
<dbReference type="CDD" id="cd03311">
    <property type="entry name" value="CIMS_C_terminal_like"/>
    <property type="match status" value="1"/>
</dbReference>
<evidence type="ECO:0000256" key="2">
    <source>
        <dbReference type="ARBA" id="ARBA00022723"/>
    </source>
</evidence>
<evidence type="ECO:0000313" key="6">
    <source>
        <dbReference type="Proteomes" id="UP001500518"/>
    </source>
</evidence>
<dbReference type="PANTHER" id="PTHR30519">
    <property type="entry name" value="5-METHYLTETRAHYDROPTEROYLTRIGLUTAMATE--HOMOCYSTEINE METHYLTRANSFERASE"/>
    <property type="match status" value="1"/>
</dbReference>
<dbReference type="Proteomes" id="UP001500518">
    <property type="component" value="Unassembled WGS sequence"/>
</dbReference>
<dbReference type="Pfam" id="PF01717">
    <property type="entry name" value="Meth_synt_2"/>
    <property type="match status" value="1"/>
</dbReference>
<comment type="caution">
    <text evidence="5">The sequence shown here is derived from an EMBL/GenBank/DDBJ whole genome shotgun (WGS) entry which is preliminary data.</text>
</comment>
<sequence>MLLPTSLVGSYSQPDWLIDRAKLAGRFPPRTRAMELWKVEPDLLQQAWDDATIVAIREQEAAGLDIITDGEMRRESYSNRFATALKGIDMQNHGTALDRSGEPVPVPRVMGDISRKHPVQVDDVKFMRRFTEKPIKITVPGPFTMSQQAQDDHYRDPEALALAYAAAVNEEIKDLHAAGADVVQLDEPYMQARPDAARAYGLKALARALEGVEGTTALHICFGYAALIHERPEGYSFLPELAGTALDQVSIETAQQNLDCVVLESLPDKTIILGVLDLSTHEVEIPEVVAQRIRKALPHVNASRVIVAPDCGLKYLPRNVAFAKMKAMADGARIVREELS</sequence>
<keyword evidence="6" id="KW-1185">Reference proteome</keyword>
<proteinExistence type="predicted"/>